<dbReference type="InterPro" id="IPR045192">
    <property type="entry name" value="AP180-like"/>
</dbReference>
<dbReference type="GO" id="GO:0005546">
    <property type="term" value="F:phosphatidylinositol-4,5-bisphosphate binding"/>
    <property type="evidence" value="ECO:0007669"/>
    <property type="project" value="TreeGrafter"/>
</dbReference>
<keyword evidence="6" id="KW-0488">Methylation</keyword>
<feature type="region of interest" description="Disordered" evidence="15">
    <location>
        <begin position="826"/>
        <end position="860"/>
    </location>
</feature>
<name>A0A9F7R6L6_ICTPU</name>
<dbReference type="Proteomes" id="UP000221080">
    <property type="component" value="Chromosome 20"/>
</dbReference>
<dbReference type="SMART" id="SM00273">
    <property type="entry name" value="ENTH"/>
    <property type="match status" value="1"/>
</dbReference>
<dbReference type="SUPFAM" id="SSF48464">
    <property type="entry name" value="ENTH/VHS domain"/>
    <property type="match status" value="1"/>
</dbReference>
<dbReference type="GO" id="GO:0015031">
    <property type="term" value="P:protein transport"/>
    <property type="evidence" value="ECO:0007669"/>
    <property type="project" value="UniProtKB-KW"/>
</dbReference>
<dbReference type="Pfam" id="PF07651">
    <property type="entry name" value="ANTH"/>
    <property type="match status" value="1"/>
</dbReference>
<keyword evidence="5" id="KW-1003">Cell membrane</keyword>
<evidence type="ECO:0000256" key="5">
    <source>
        <dbReference type="ARBA" id="ARBA00022475"/>
    </source>
</evidence>
<dbReference type="Gene3D" id="1.25.40.90">
    <property type="match status" value="1"/>
</dbReference>
<feature type="compositionally biased region" description="Polar residues" evidence="15">
    <location>
        <begin position="414"/>
        <end position="429"/>
    </location>
</feature>
<dbReference type="CDD" id="cd16985">
    <property type="entry name" value="ANTH_N_AP180"/>
    <property type="match status" value="1"/>
</dbReference>
<dbReference type="PROSITE" id="PS50942">
    <property type="entry name" value="ENTH"/>
    <property type="match status" value="1"/>
</dbReference>
<dbReference type="PANTHER" id="PTHR22951:SF4">
    <property type="entry name" value="CLATHRIN COAT ASSEMBLY PROTEIN AP180"/>
    <property type="match status" value="1"/>
</dbReference>
<protein>
    <recommendedName>
        <fullName evidence="12">Clathrin coat assembly protein AP180</fullName>
    </recommendedName>
    <alternativeName>
        <fullName evidence="14">91 kDa synaptosomal-associated protein</fullName>
    </alternativeName>
    <alternativeName>
        <fullName evidence="13">Clathrin coat-associated protein AP180</fullName>
    </alternativeName>
</protein>
<dbReference type="GO" id="GO:0000149">
    <property type="term" value="F:SNARE binding"/>
    <property type="evidence" value="ECO:0007669"/>
    <property type="project" value="TreeGrafter"/>
</dbReference>
<dbReference type="AlphaFoldDB" id="A0A9F7R6L6"/>
<dbReference type="InterPro" id="IPR013809">
    <property type="entry name" value="ENTH"/>
</dbReference>
<dbReference type="GO" id="GO:0030136">
    <property type="term" value="C:clathrin-coated vesicle"/>
    <property type="evidence" value="ECO:0007669"/>
    <property type="project" value="InterPro"/>
</dbReference>
<evidence type="ECO:0000256" key="10">
    <source>
        <dbReference type="ARBA" id="ARBA00023180"/>
    </source>
</evidence>
<dbReference type="FunFam" id="1.20.58.150:FF:000002">
    <property type="entry name" value="clathrin coat assembly protein AP180"/>
    <property type="match status" value="1"/>
</dbReference>
<evidence type="ECO:0000256" key="7">
    <source>
        <dbReference type="ARBA" id="ARBA00022553"/>
    </source>
</evidence>
<evidence type="ECO:0000256" key="1">
    <source>
        <dbReference type="ARBA" id="ARBA00004236"/>
    </source>
</evidence>
<dbReference type="GO" id="GO:0072583">
    <property type="term" value="P:clathrin-dependent endocytosis"/>
    <property type="evidence" value="ECO:0007669"/>
    <property type="project" value="InterPro"/>
</dbReference>
<feature type="compositionally biased region" description="Basic and acidic residues" evidence="15">
    <location>
        <begin position="846"/>
        <end position="860"/>
    </location>
</feature>
<dbReference type="GO" id="GO:0005545">
    <property type="term" value="F:1-phosphatidylinositol binding"/>
    <property type="evidence" value="ECO:0007669"/>
    <property type="project" value="InterPro"/>
</dbReference>
<proteinExistence type="inferred from homology"/>
<keyword evidence="17" id="KW-1185">Reference proteome</keyword>
<keyword evidence="4" id="KW-0813">Transport</keyword>
<keyword evidence="10" id="KW-0325">Glycoprotein</keyword>
<organism evidence="17 18">
    <name type="scientific">Ictalurus punctatus</name>
    <name type="common">Channel catfish</name>
    <name type="synonym">Silurus punctatus</name>
    <dbReference type="NCBI Taxonomy" id="7998"/>
    <lineage>
        <taxon>Eukaryota</taxon>
        <taxon>Metazoa</taxon>
        <taxon>Chordata</taxon>
        <taxon>Craniata</taxon>
        <taxon>Vertebrata</taxon>
        <taxon>Euteleostomi</taxon>
        <taxon>Actinopterygii</taxon>
        <taxon>Neopterygii</taxon>
        <taxon>Teleostei</taxon>
        <taxon>Ostariophysi</taxon>
        <taxon>Siluriformes</taxon>
        <taxon>Ictaluridae</taxon>
        <taxon>Ictalurus</taxon>
    </lineage>
</organism>
<evidence type="ECO:0000256" key="8">
    <source>
        <dbReference type="ARBA" id="ARBA00022927"/>
    </source>
</evidence>
<evidence type="ECO:0000313" key="18">
    <source>
        <dbReference type="RefSeq" id="XP_053529692.1"/>
    </source>
</evidence>
<keyword evidence="7" id="KW-0597">Phosphoprotein</keyword>
<feature type="domain" description="ENTH" evidence="16">
    <location>
        <begin position="14"/>
        <end position="145"/>
    </location>
</feature>
<dbReference type="CTD" id="565384"/>
<dbReference type="GO" id="GO:0005905">
    <property type="term" value="C:clathrin-coated pit"/>
    <property type="evidence" value="ECO:0007669"/>
    <property type="project" value="TreeGrafter"/>
</dbReference>
<comment type="subcellular location">
    <subcellularLocation>
        <location evidence="1">Cell membrane</location>
    </subcellularLocation>
    <subcellularLocation>
        <location evidence="2">Membrane</location>
        <location evidence="2">Coated pit</location>
        <topology evidence="2">Peripheral membrane protein</topology>
        <orientation evidence="2">Cytoplasmic side</orientation>
    </subcellularLocation>
</comment>
<evidence type="ECO:0000256" key="12">
    <source>
        <dbReference type="ARBA" id="ARBA00070426"/>
    </source>
</evidence>
<gene>
    <name evidence="18" type="primary">snap91a</name>
</gene>
<reference evidence="17" key="1">
    <citation type="journal article" date="2016" name="Nat. Commun.">
        <title>The channel catfish genome sequence provides insights into the evolution of scale formation in teleosts.</title>
        <authorList>
            <person name="Liu Z."/>
            <person name="Liu S."/>
            <person name="Yao J."/>
            <person name="Bao L."/>
            <person name="Zhang J."/>
            <person name="Li Y."/>
            <person name="Jiang C."/>
            <person name="Sun L."/>
            <person name="Wang R."/>
            <person name="Zhang Y."/>
            <person name="Zhou T."/>
            <person name="Zeng Q."/>
            <person name="Fu Q."/>
            <person name="Gao S."/>
            <person name="Li N."/>
            <person name="Koren S."/>
            <person name="Jiang Y."/>
            <person name="Zimin A."/>
            <person name="Xu P."/>
            <person name="Phillippy A.M."/>
            <person name="Geng X."/>
            <person name="Song L."/>
            <person name="Sun F."/>
            <person name="Li C."/>
            <person name="Wang X."/>
            <person name="Chen A."/>
            <person name="Jin Y."/>
            <person name="Yuan Z."/>
            <person name="Yang Y."/>
            <person name="Tan S."/>
            <person name="Peatman E."/>
            <person name="Lu J."/>
            <person name="Qin Z."/>
            <person name="Dunham R."/>
            <person name="Li Z."/>
            <person name="Sonstegard T."/>
            <person name="Feng J."/>
            <person name="Danzmann R.G."/>
            <person name="Schroeder S."/>
            <person name="Scheffler B."/>
            <person name="Duke M.V."/>
            <person name="Ballard L."/>
            <person name="Kucuktas H."/>
            <person name="Kaltenboeck L."/>
            <person name="Liu H."/>
            <person name="Armbruster J."/>
            <person name="Xie Y."/>
            <person name="Kirby M.L."/>
            <person name="Tian Y."/>
            <person name="Flanagan M.E."/>
            <person name="Mu W."/>
            <person name="Waldbieser G.C."/>
        </authorList>
    </citation>
    <scope>NUCLEOTIDE SEQUENCE [LARGE SCALE GENOMIC DNA]</scope>
    <source>
        <strain evidence="17">SDA103</strain>
    </source>
</reference>
<keyword evidence="8" id="KW-0653">Protein transport</keyword>
<dbReference type="FunFam" id="1.25.40.90:FF:000001">
    <property type="entry name" value="phosphatidylinositol-binding clathrin assembly protein-like isoform X1"/>
    <property type="match status" value="1"/>
</dbReference>
<evidence type="ECO:0000256" key="13">
    <source>
        <dbReference type="ARBA" id="ARBA00081660"/>
    </source>
</evidence>
<comment type="subunit">
    <text evidence="11">Binds AP2A2. Interacts with AP2B1; clathrin competes with SNAP91.</text>
</comment>
<evidence type="ECO:0000256" key="2">
    <source>
        <dbReference type="ARBA" id="ARBA00004277"/>
    </source>
</evidence>
<dbReference type="GO" id="GO:0048268">
    <property type="term" value="P:clathrin coat assembly"/>
    <property type="evidence" value="ECO:0007669"/>
    <property type="project" value="InterPro"/>
</dbReference>
<comment type="similarity">
    <text evidence="3">Belongs to the PICALM/SNAP91 family.</text>
</comment>
<evidence type="ECO:0000256" key="15">
    <source>
        <dbReference type="SAM" id="MobiDB-lite"/>
    </source>
</evidence>
<dbReference type="Gene3D" id="1.20.58.150">
    <property type="entry name" value="ANTH domain"/>
    <property type="match status" value="1"/>
</dbReference>
<reference evidence="18" key="2">
    <citation type="submission" date="2025-08" db="UniProtKB">
        <authorList>
            <consortium name="RefSeq"/>
        </authorList>
    </citation>
    <scope>IDENTIFICATION</scope>
    <source>
        <tissue evidence="18">Blood</tissue>
    </source>
</reference>
<dbReference type="InterPro" id="IPR014712">
    <property type="entry name" value="ANTH_dom_sf"/>
</dbReference>
<dbReference type="GO" id="GO:0032050">
    <property type="term" value="F:clathrin heavy chain binding"/>
    <property type="evidence" value="ECO:0007669"/>
    <property type="project" value="TreeGrafter"/>
</dbReference>
<dbReference type="InterPro" id="IPR008942">
    <property type="entry name" value="ENTH_VHS"/>
</dbReference>
<dbReference type="GeneID" id="108280370"/>
<dbReference type="InterPro" id="IPR011417">
    <property type="entry name" value="ANTH_dom"/>
</dbReference>
<evidence type="ECO:0000256" key="4">
    <source>
        <dbReference type="ARBA" id="ARBA00022448"/>
    </source>
</evidence>
<evidence type="ECO:0000256" key="11">
    <source>
        <dbReference type="ARBA" id="ARBA00062465"/>
    </source>
</evidence>
<dbReference type="GO" id="GO:0016185">
    <property type="term" value="P:synaptic vesicle budding from presynaptic endocytic zone membrane"/>
    <property type="evidence" value="ECO:0007669"/>
    <property type="project" value="TreeGrafter"/>
</dbReference>
<keyword evidence="9" id="KW-0472">Membrane</keyword>
<feature type="compositionally biased region" description="Low complexity" evidence="15">
    <location>
        <begin position="444"/>
        <end position="454"/>
    </location>
</feature>
<dbReference type="GO" id="GO:0008021">
    <property type="term" value="C:synaptic vesicle"/>
    <property type="evidence" value="ECO:0007669"/>
    <property type="project" value="TreeGrafter"/>
</dbReference>
<dbReference type="RefSeq" id="XP_053529692.1">
    <property type="nucleotide sequence ID" value="XM_053673717.1"/>
</dbReference>
<sequence>MSGQTLTDRIAAAQYSLTGSEVARAVCKATTHEVMAPKKKHLEYLIQATQESNVNIPQMADTLFERAGNASWIVVFKALVTTHHLMVHGNERFIQFLASRNTLFNLSNFLDKTGSHGYDMSTFIRRYSRYLNEKAFSYRQMAFDFGRVKKGNDGVMRTMTTDKLLKGMSTLQSQIDALLEFDVHPKDLVNGVINAAFLLLFKDLIKLYACYNDGIINLLEKFFQMKKGQCKDALEIYKRFLTRMTRVTEFLKIAEQVGIDKSDIPELTQAPESLLESLETHLNTLEGKRGSPTKKSSSVSNGTPAGTPVKTVDEVPAAAAEAQNTTATAAPAGGFSDLVDFDLLAPSAGASAAPASGWGDLLGEDAFAPSPGDGSASAVAADAFKGSDPWAPSEGSVEVAPELDLFAMKPAEGSTESPANGELSTTPTVSPENAPETTPPAPSAPTTESTAPLASPAPPAHAAPSALDIFGDMFDSVPEQNASSEPKAAVTPTNVDLFGADLPAVSRGPSPLPDASVTADLLSDSFITPTPSLAAAPVSPPKTNAPVLDLLDTFGQPEVEPHTSTSTGDLLGGLISPVAPAAPPVPAVTAASAAPSDLLDSGFDAFVLPPSSSVTSDPVPASTAPSGGFDPSVFDGLGDLLMPSITPQSTGGSSTPIVSAASPMVAAETVPVVAPAATPTATPTMMPTAMPTMMPTATPTMMPTSPAMMPTSPAMMPTAGLPAKAISIDLDESLANLVGNLGMGSQKKDGEKKLTGGVNWAPQVAPTSWSTPPMAGATAVATPPTGTMPPPLGAQPAFSLPTAGGAGAPMMPQQMMMGQSMMRPPFAGAAAPLSPGSAVQSPKKPQTKDPLADLNIKDFL</sequence>
<feature type="compositionally biased region" description="Low complexity" evidence="15">
    <location>
        <begin position="826"/>
        <end position="838"/>
    </location>
</feature>
<evidence type="ECO:0000256" key="6">
    <source>
        <dbReference type="ARBA" id="ARBA00022481"/>
    </source>
</evidence>
<feature type="compositionally biased region" description="Polar residues" evidence="15">
    <location>
        <begin position="293"/>
        <end position="304"/>
    </location>
</feature>
<accession>A0A9F7R6L6</accession>
<evidence type="ECO:0000259" key="16">
    <source>
        <dbReference type="PROSITE" id="PS50942"/>
    </source>
</evidence>
<evidence type="ECO:0000256" key="3">
    <source>
        <dbReference type="ARBA" id="ARBA00008011"/>
    </source>
</evidence>
<feature type="region of interest" description="Disordered" evidence="15">
    <location>
        <begin position="411"/>
        <end position="465"/>
    </location>
</feature>
<evidence type="ECO:0000313" key="17">
    <source>
        <dbReference type="Proteomes" id="UP000221080"/>
    </source>
</evidence>
<dbReference type="GO" id="GO:0098894">
    <property type="term" value="C:extrinsic component of presynaptic endocytic zone membrane"/>
    <property type="evidence" value="ECO:0007669"/>
    <property type="project" value="TreeGrafter"/>
</dbReference>
<dbReference type="PANTHER" id="PTHR22951">
    <property type="entry name" value="CLATHRIN ASSEMBLY PROTEIN"/>
    <property type="match status" value="1"/>
</dbReference>
<dbReference type="SUPFAM" id="SSF89009">
    <property type="entry name" value="GAT-like domain"/>
    <property type="match status" value="1"/>
</dbReference>
<evidence type="ECO:0000256" key="9">
    <source>
        <dbReference type="ARBA" id="ARBA00023136"/>
    </source>
</evidence>
<evidence type="ECO:0000256" key="14">
    <source>
        <dbReference type="ARBA" id="ARBA00083065"/>
    </source>
</evidence>
<feature type="region of interest" description="Disordered" evidence="15">
    <location>
        <begin position="285"/>
        <end position="310"/>
    </location>
</feature>